<dbReference type="InterPro" id="IPR003131">
    <property type="entry name" value="T1-type_BTB"/>
</dbReference>
<dbReference type="SUPFAM" id="SSF49899">
    <property type="entry name" value="Concanavalin A-like lectins/glucanases"/>
    <property type="match status" value="1"/>
</dbReference>
<gene>
    <name evidence="3" type="ORF">C9374_010605</name>
</gene>
<name>A0AA88KG30_NAELO</name>
<feature type="coiled-coil region" evidence="1">
    <location>
        <begin position="87"/>
        <end position="144"/>
    </location>
</feature>
<protein>
    <recommendedName>
        <fullName evidence="2">BTB domain-containing protein</fullName>
    </recommendedName>
</protein>
<dbReference type="InterPro" id="IPR003877">
    <property type="entry name" value="SPRY_dom"/>
</dbReference>
<dbReference type="Gene3D" id="3.30.710.10">
    <property type="entry name" value="Potassium Channel Kv1.1, Chain A"/>
    <property type="match status" value="1"/>
</dbReference>
<dbReference type="AlphaFoldDB" id="A0AA88KG30"/>
<dbReference type="InterPro" id="IPR043136">
    <property type="entry name" value="B30.2/SPRY_sf"/>
</dbReference>
<dbReference type="EMBL" id="PYSW02000044">
    <property type="protein sequence ID" value="KAG2374586.1"/>
    <property type="molecule type" value="Genomic_DNA"/>
</dbReference>
<keyword evidence="4" id="KW-1185">Reference proteome</keyword>
<dbReference type="Gene3D" id="2.60.120.920">
    <property type="match status" value="1"/>
</dbReference>
<dbReference type="Proteomes" id="UP000816034">
    <property type="component" value="Unassembled WGS sequence"/>
</dbReference>
<dbReference type="SMART" id="SM00225">
    <property type="entry name" value="BTB"/>
    <property type="match status" value="1"/>
</dbReference>
<dbReference type="RefSeq" id="XP_044543760.1">
    <property type="nucleotide sequence ID" value="XM_044686168.1"/>
</dbReference>
<dbReference type="Pfam" id="PF02214">
    <property type="entry name" value="BTB_2"/>
    <property type="match status" value="1"/>
</dbReference>
<proteinExistence type="predicted"/>
<organism evidence="3 4">
    <name type="scientific">Naegleria lovaniensis</name>
    <name type="common">Amoeba</name>
    <dbReference type="NCBI Taxonomy" id="51637"/>
    <lineage>
        <taxon>Eukaryota</taxon>
        <taxon>Discoba</taxon>
        <taxon>Heterolobosea</taxon>
        <taxon>Tetramitia</taxon>
        <taxon>Eutetramitia</taxon>
        <taxon>Vahlkampfiidae</taxon>
        <taxon>Naegleria</taxon>
    </lineage>
</organism>
<feature type="domain" description="BTB" evidence="2">
    <location>
        <begin position="159"/>
        <end position="264"/>
    </location>
</feature>
<dbReference type="InterPro" id="IPR045068">
    <property type="entry name" value="BACURD1-3"/>
</dbReference>
<dbReference type="GeneID" id="68103059"/>
<dbReference type="Pfam" id="PF00622">
    <property type="entry name" value="SPRY"/>
    <property type="match status" value="1"/>
</dbReference>
<sequence length="431" mass="49637">MLHFATHPFASSSSSSEDVVVANHCDDPNCSAIGSFEKQQPSPLSDHLSSTKSIKRTFSKLLLQYEHDFKTALSQEQDVWNERKRLLTEKEQTIAHKEHVLEQNEREFENIVQAQVSKLIDKKRKEMMSDYEERETKISKIEKRIASSALLESRLGPNQVIRLNVGGKIYCTFLSTLKNEKDSFFCAYFNDYFDPKPEEHDQAFFIDRPYEHFHLILNHLRGMDISKNLSEMKESELCNFMEEVVYYQISSIFNLFPSHGKAMLMNKFNIHVPDMLFHPNYISSNAELSPDHRRIQKISGGYEWNCACMGKTECTEFSVKLVANCSHVSIGFCTTRLVKLNSDNTSLSFSLCTHDGKLYCSRKCLRYGHKYIYQSIHDGSVIKVIYEPKRGRISFLVNDINHGMAFDRVGSNLTLYPIIELGTPDAQVECL</sequence>
<dbReference type="GO" id="GO:0051260">
    <property type="term" value="P:protein homooligomerization"/>
    <property type="evidence" value="ECO:0007669"/>
    <property type="project" value="InterPro"/>
</dbReference>
<evidence type="ECO:0000256" key="1">
    <source>
        <dbReference type="SAM" id="Coils"/>
    </source>
</evidence>
<evidence type="ECO:0000313" key="3">
    <source>
        <dbReference type="EMBL" id="KAG2374586.1"/>
    </source>
</evidence>
<dbReference type="PANTHER" id="PTHR11145:SF8">
    <property type="entry name" value="RE57120P"/>
    <property type="match status" value="1"/>
</dbReference>
<dbReference type="InterPro" id="IPR000210">
    <property type="entry name" value="BTB/POZ_dom"/>
</dbReference>
<dbReference type="InterPro" id="IPR013320">
    <property type="entry name" value="ConA-like_dom_sf"/>
</dbReference>
<reference evidence="3 4" key="1">
    <citation type="journal article" date="2018" name="BMC Genomics">
        <title>The genome of Naegleria lovaniensis, the basis for a comparative approach to unravel pathogenicity factors of the human pathogenic amoeba N. fowleri.</title>
        <authorList>
            <person name="Liechti N."/>
            <person name="Schurch N."/>
            <person name="Bruggmann R."/>
            <person name="Wittwer M."/>
        </authorList>
    </citation>
    <scope>NUCLEOTIDE SEQUENCE [LARGE SCALE GENOMIC DNA]</scope>
    <source>
        <strain evidence="3 4">ATCC 30569</strain>
    </source>
</reference>
<accession>A0AA88KG30</accession>
<keyword evidence="1" id="KW-0175">Coiled coil</keyword>
<evidence type="ECO:0000313" key="4">
    <source>
        <dbReference type="Proteomes" id="UP000816034"/>
    </source>
</evidence>
<dbReference type="CDD" id="cd18316">
    <property type="entry name" value="BTB_POZ_KCTD-like"/>
    <property type="match status" value="1"/>
</dbReference>
<dbReference type="SUPFAM" id="SSF54695">
    <property type="entry name" value="POZ domain"/>
    <property type="match status" value="1"/>
</dbReference>
<dbReference type="InterPro" id="IPR011333">
    <property type="entry name" value="SKP1/BTB/POZ_sf"/>
</dbReference>
<evidence type="ECO:0000259" key="2">
    <source>
        <dbReference type="SMART" id="SM00225"/>
    </source>
</evidence>
<comment type="caution">
    <text evidence="3">The sequence shown here is derived from an EMBL/GenBank/DDBJ whole genome shotgun (WGS) entry which is preliminary data.</text>
</comment>
<dbReference type="PANTHER" id="PTHR11145">
    <property type="entry name" value="BTB/POZ DOMAIN-CONTAINING ADAPTER FOR CUL3-MEDIATED RHOA DEGRADATION PROTEIN FAMILY MEMBER"/>
    <property type="match status" value="1"/>
</dbReference>